<comment type="similarity">
    <text evidence="4">Belongs to the class I-like SAM-binding methyltransferase superfamily. RNA M5U methyltransferase family.</text>
</comment>
<gene>
    <name evidence="7" type="primary">rlmD</name>
    <name evidence="7" type="ORF">INF28_12295</name>
</gene>
<dbReference type="Gene3D" id="2.40.50.140">
    <property type="entry name" value="Nucleic acid-binding proteins"/>
    <property type="match status" value="1"/>
</dbReference>
<dbReference type="InterPro" id="IPR030390">
    <property type="entry name" value="MeTrfase_TrmA_AS"/>
</dbReference>
<dbReference type="Proteomes" id="UP000806542">
    <property type="component" value="Unassembled WGS sequence"/>
</dbReference>
<organism evidence="7 8">
    <name type="scientific">Ructibacterium gallinarum</name>
    <dbReference type="NCBI Taxonomy" id="2779355"/>
    <lineage>
        <taxon>Bacteria</taxon>
        <taxon>Bacillati</taxon>
        <taxon>Bacillota</taxon>
        <taxon>Clostridia</taxon>
        <taxon>Eubacteriales</taxon>
        <taxon>Oscillospiraceae</taxon>
        <taxon>Ructibacterium</taxon>
    </lineage>
</organism>
<dbReference type="PANTHER" id="PTHR11061:SF30">
    <property type="entry name" value="TRNA (URACIL(54)-C(5))-METHYLTRANSFERASE"/>
    <property type="match status" value="1"/>
</dbReference>
<evidence type="ECO:0000313" key="8">
    <source>
        <dbReference type="Proteomes" id="UP000806542"/>
    </source>
</evidence>
<feature type="domain" description="TRAM" evidence="6">
    <location>
        <begin position="1"/>
        <end position="58"/>
    </location>
</feature>
<evidence type="ECO:0000256" key="1">
    <source>
        <dbReference type="ARBA" id="ARBA00022603"/>
    </source>
</evidence>
<feature type="binding site" evidence="4">
    <location>
        <position position="275"/>
    </location>
    <ligand>
        <name>S-adenosyl-L-methionine</name>
        <dbReference type="ChEBI" id="CHEBI:59789"/>
    </ligand>
</feature>
<name>A0A9D5R9P6_9FIRM</name>
<dbReference type="InterPro" id="IPR029063">
    <property type="entry name" value="SAM-dependent_MTases_sf"/>
</dbReference>
<sequence length="443" mass="49950">MQKNEIYETVITGMTDEGDGVGRVEKMAVFVPYTLVGERVRILIVKVLKHYAYGKLLEVLSPSVHRVKAECPYFYQCGGCQLWHMDLEAELEYKKHKVEDCLNRIGGICVPVQPVVMAGDQKRYRNKAQFPVTPEGIGFYRRNSHTVIPIEDCLIQGEWNQNIVSAVKVWMQEENISPYDEKMQKGFLRHIYTRAGNNGILVTLVTNGEDFLQFQSLKEKILQAEPRVIGITQNINTKATNVVLGQKNKTLWGKDHVTDAVGKTAFSISPMSFYQVNTTCMQSLYEGAAAFAQLTGREIVWDLYCGIGTIGQFMAERAAKIIGIEIVPEAIKNARENAKRNRIENTEYYCGKAEILAPKLAAQGMWPDVVILDPPRKGCDERLLKTVAELAPKRVVYISCKPSTLARDLKYLTAAGFQAEQIRPYNMFPRSAHIETAVLMSRT</sequence>
<dbReference type="InterPro" id="IPR010280">
    <property type="entry name" value="U5_MeTrfase_fam"/>
</dbReference>
<feature type="binding site" evidence="4">
    <location>
        <position position="373"/>
    </location>
    <ligand>
        <name>S-adenosyl-L-methionine</name>
        <dbReference type="ChEBI" id="CHEBI:59789"/>
    </ligand>
</feature>
<keyword evidence="8" id="KW-1185">Reference proteome</keyword>
<dbReference type="EC" id="2.1.1.190" evidence="7"/>
<dbReference type="CDD" id="cd02440">
    <property type="entry name" value="AdoMet_MTases"/>
    <property type="match status" value="1"/>
</dbReference>
<dbReference type="FunFam" id="3.40.50.150:FF:000009">
    <property type="entry name" value="23S rRNA (Uracil(1939)-C(5))-methyltransferase RlmD"/>
    <property type="match status" value="1"/>
</dbReference>
<dbReference type="PANTHER" id="PTHR11061">
    <property type="entry name" value="RNA M5U METHYLTRANSFERASE"/>
    <property type="match status" value="1"/>
</dbReference>
<evidence type="ECO:0000256" key="3">
    <source>
        <dbReference type="ARBA" id="ARBA00022691"/>
    </source>
</evidence>
<dbReference type="NCBIfam" id="TIGR00479">
    <property type="entry name" value="rumA"/>
    <property type="match status" value="1"/>
</dbReference>
<feature type="active site" description="Nucleophile" evidence="4">
    <location>
        <position position="400"/>
    </location>
</feature>
<keyword evidence="1 4" id="KW-0489">Methyltransferase</keyword>
<reference evidence="7" key="1">
    <citation type="submission" date="2020-10" db="EMBL/GenBank/DDBJ databases">
        <title>ChiBAC.</title>
        <authorList>
            <person name="Zenner C."/>
            <person name="Hitch T.C.A."/>
            <person name="Clavel T."/>
        </authorList>
    </citation>
    <scope>NUCLEOTIDE SEQUENCE</scope>
    <source>
        <strain evidence="7">DSM 107454</strain>
    </source>
</reference>
<dbReference type="EMBL" id="JADCKB010000044">
    <property type="protein sequence ID" value="MBE5041232.1"/>
    <property type="molecule type" value="Genomic_DNA"/>
</dbReference>
<dbReference type="InterPro" id="IPR012340">
    <property type="entry name" value="NA-bd_OB-fold"/>
</dbReference>
<dbReference type="PROSITE" id="PS50926">
    <property type="entry name" value="TRAM"/>
    <property type="match status" value="1"/>
</dbReference>
<dbReference type="Pfam" id="PF05958">
    <property type="entry name" value="tRNA_U5-meth_tr"/>
    <property type="match status" value="1"/>
</dbReference>
<evidence type="ECO:0000256" key="2">
    <source>
        <dbReference type="ARBA" id="ARBA00022679"/>
    </source>
</evidence>
<proteinExistence type="inferred from homology"/>
<dbReference type="Pfam" id="PF01938">
    <property type="entry name" value="TRAM"/>
    <property type="match status" value="1"/>
</dbReference>
<protein>
    <submittedName>
        <fullName evidence="7">23S rRNA (Uracil(1939)-C(5))-methyltransferase RlmD</fullName>
        <ecNumber evidence="7">2.1.1.190</ecNumber>
    </submittedName>
</protein>
<dbReference type="GO" id="GO:0070041">
    <property type="term" value="F:rRNA (uridine-C5-)-methyltransferase activity"/>
    <property type="evidence" value="ECO:0007669"/>
    <property type="project" value="TreeGrafter"/>
</dbReference>
<feature type="binding site" evidence="4">
    <location>
        <position position="325"/>
    </location>
    <ligand>
        <name>S-adenosyl-L-methionine</name>
        <dbReference type="ChEBI" id="CHEBI:59789"/>
    </ligand>
</feature>
<feature type="active site" evidence="5">
    <location>
        <position position="400"/>
    </location>
</feature>
<evidence type="ECO:0000256" key="5">
    <source>
        <dbReference type="PROSITE-ProRule" id="PRU10015"/>
    </source>
</evidence>
<comment type="caution">
    <text evidence="7">The sequence shown here is derived from an EMBL/GenBank/DDBJ whole genome shotgun (WGS) entry which is preliminary data.</text>
</comment>
<accession>A0A9D5R9P6</accession>
<dbReference type="GO" id="GO:0070475">
    <property type="term" value="P:rRNA base methylation"/>
    <property type="evidence" value="ECO:0007669"/>
    <property type="project" value="TreeGrafter"/>
</dbReference>
<dbReference type="FunFam" id="2.40.50.140:FF:000097">
    <property type="entry name" value="23S rRNA (uracil(1939)-C(5))-methyltransferase RlmD"/>
    <property type="match status" value="1"/>
</dbReference>
<evidence type="ECO:0000259" key="6">
    <source>
        <dbReference type="PROSITE" id="PS50926"/>
    </source>
</evidence>
<dbReference type="FunFam" id="2.40.50.1070:FF:000003">
    <property type="entry name" value="23S rRNA (Uracil-5-)-methyltransferase RumA"/>
    <property type="match status" value="1"/>
</dbReference>
<dbReference type="Gene3D" id="2.40.50.1070">
    <property type="match status" value="1"/>
</dbReference>
<feature type="binding site" evidence="4">
    <location>
        <position position="304"/>
    </location>
    <ligand>
        <name>S-adenosyl-L-methionine</name>
        <dbReference type="ChEBI" id="CHEBI:59789"/>
    </ligand>
</feature>
<dbReference type="PROSITE" id="PS01230">
    <property type="entry name" value="TRMA_1"/>
    <property type="match status" value="1"/>
</dbReference>
<dbReference type="AlphaFoldDB" id="A0A9D5R9P6"/>
<dbReference type="SUPFAM" id="SSF50249">
    <property type="entry name" value="Nucleic acid-binding proteins"/>
    <property type="match status" value="1"/>
</dbReference>
<dbReference type="RefSeq" id="WP_226393764.1">
    <property type="nucleotide sequence ID" value="NZ_JADCKB010000044.1"/>
</dbReference>
<dbReference type="PROSITE" id="PS51687">
    <property type="entry name" value="SAM_MT_RNA_M5U"/>
    <property type="match status" value="1"/>
</dbReference>
<evidence type="ECO:0000256" key="4">
    <source>
        <dbReference type="PROSITE-ProRule" id="PRU01024"/>
    </source>
</evidence>
<keyword evidence="3 4" id="KW-0949">S-adenosyl-L-methionine</keyword>
<dbReference type="InterPro" id="IPR002792">
    <property type="entry name" value="TRAM_dom"/>
</dbReference>
<evidence type="ECO:0000313" key="7">
    <source>
        <dbReference type="EMBL" id="MBE5041232.1"/>
    </source>
</evidence>
<dbReference type="Gene3D" id="3.40.50.150">
    <property type="entry name" value="Vaccinia Virus protein VP39"/>
    <property type="match status" value="1"/>
</dbReference>
<keyword evidence="2 4" id="KW-0808">Transferase</keyword>
<dbReference type="SUPFAM" id="SSF53335">
    <property type="entry name" value="S-adenosyl-L-methionine-dependent methyltransferases"/>
    <property type="match status" value="1"/>
</dbReference>